<evidence type="ECO:0000313" key="2">
    <source>
        <dbReference type="Proteomes" id="UP000317371"/>
    </source>
</evidence>
<sequence>MNPQTYLPEETVARRGIEALMSALGPVETARFLALSRSRLDDYVEWHRQWQDELDVATFLDDVFGTSRNPEK</sequence>
<comment type="caution">
    <text evidence="1">The sequence shown here is derived from an EMBL/GenBank/DDBJ whole genome shotgun (WGS) entry which is preliminary data.</text>
</comment>
<dbReference type="RefSeq" id="WP_141611936.1">
    <property type="nucleotide sequence ID" value="NZ_VIGC02000034.1"/>
</dbReference>
<dbReference type="AlphaFoldDB" id="A0A540VAA9"/>
<reference evidence="1 2" key="1">
    <citation type="submission" date="2019-06" db="EMBL/GenBank/DDBJ databases">
        <title>Genome sequence of Litorilinea aerophila BAA-2444.</title>
        <authorList>
            <person name="Maclea K.S."/>
            <person name="Maurais E.G."/>
            <person name="Iannazzi L.C."/>
        </authorList>
    </citation>
    <scope>NUCLEOTIDE SEQUENCE [LARGE SCALE GENOMIC DNA]</scope>
    <source>
        <strain evidence="1 2">ATCC BAA-2444</strain>
    </source>
</reference>
<name>A0A540VAA9_9CHLR</name>
<keyword evidence="2" id="KW-1185">Reference proteome</keyword>
<dbReference type="EMBL" id="VIGC01000034">
    <property type="protein sequence ID" value="TQE93698.1"/>
    <property type="molecule type" value="Genomic_DNA"/>
</dbReference>
<proteinExistence type="predicted"/>
<gene>
    <name evidence="1" type="ORF">FKZ61_20000</name>
</gene>
<accession>A0A540VAA9</accession>
<protein>
    <submittedName>
        <fullName evidence="1">Uncharacterized protein</fullName>
    </submittedName>
</protein>
<dbReference type="InParanoid" id="A0A540VAA9"/>
<dbReference type="Proteomes" id="UP000317371">
    <property type="component" value="Unassembled WGS sequence"/>
</dbReference>
<organism evidence="1 2">
    <name type="scientific">Litorilinea aerophila</name>
    <dbReference type="NCBI Taxonomy" id="1204385"/>
    <lineage>
        <taxon>Bacteria</taxon>
        <taxon>Bacillati</taxon>
        <taxon>Chloroflexota</taxon>
        <taxon>Caldilineae</taxon>
        <taxon>Caldilineales</taxon>
        <taxon>Caldilineaceae</taxon>
        <taxon>Litorilinea</taxon>
    </lineage>
</organism>
<evidence type="ECO:0000313" key="1">
    <source>
        <dbReference type="EMBL" id="TQE93698.1"/>
    </source>
</evidence>
<dbReference type="OrthoDB" id="3078651at2"/>